<dbReference type="Gene3D" id="3.20.20.70">
    <property type="entry name" value="Aldolase class I"/>
    <property type="match status" value="1"/>
</dbReference>
<reference evidence="5" key="1">
    <citation type="submission" date="2015-04" db="EMBL/GenBank/DDBJ databases">
        <authorList>
            <person name="Syromyatnikov M.Y."/>
            <person name="Popov V.N."/>
        </authorList>
    </citation>
    <scope>NUCLEOTIDE SEQUENCE</scope>
    <source>
        <strain evidence="5">MO-1</strain>
    </source>
</reference>
<feature type="binding site" evidence="3">
    <location>
        <position position="426"/>
    </location>
    <ligand>
        <name>Mn(2+)</name>
        <dbReference type="ChEBI" id="CHEBI:29035"/>
    </ligand>
</feature>
<evidence type="ECO:0000313" key="5">
    <source>
        <dbReference type="EMBL" id="CRH04465.1"/>
    </source>
</evidence>
<dbReference type="InterPro" id="IPR013785">
    <property type="entry name" value="Aldolase_TIM"/>
</dbReference>
<feature type="binding site" evidence="3">
    <location>
        <position position="108"/>
    </location>
    <ligand>
        <name>phosphoenolpyruvate</name>
        <dbReference type="ChEBI" id="CHEBI:58702"/>
    </ligand>
</feature>
<dbReference type="SUPFAM" id="SSF51569">
    <property type="entry name" value="Aldolase"/>
    <property type="match status" value="1"/>
</dbReference>
<sequence>MSNPWKPDSWKNYTALQQPEWPDQEALKRSFDNLSSYPPLVFAGEVRSLTDHLAKVANGQAFLLQGGDCAESFGQFNANAIRDKLKILLQMAVILTYGSGRPVVKVGRIAGQFAKPRSSPTETKGETTLPSFRGEMVNDPYFSETARKPDPERLERVYFQSASTLNLLRAFTSGGFADLHRLQMWTRDFVANSPQGQRYGDLADKLSDALKFMDTIGITSANTPVLKEVEYFTSHEALILEYEQALTRQDSLTDEHYCCSAHMLWIGERTRQLDGAHVEFLRGVKNPLGVKLGPTSTTEDALALCEKLNPDNIPGRLTFITRFGHNKVADCLPKLLQAVQREGRSVIWSCDPMHGNTFASKSGYKTRDVENVLSEMKSFFAVHKAEGTCPGGIHLELTGDKVTECVGGSHTLTDEQLPERYETTCDPRLNANQSLDIAFLIAETLQDFKTYND</sequence>
<feature type="binding site" evidence="3">
    <location>
        <position position="354"/>
    </location>
    <ligand>
        <name>Mn(2+)</name>
        <dbReference type="ChEBI" id="CHEBI:29035"/>
    </ligand>
</feature>
<dbReference type="PANTHER" id="PTHR21337">
    <property type="entry name" value="PHOSPHO-2-DEHYDRO-3-DEOXYHEPTONATE ALDOLASE 1, 2"/>
    <property type="match status" value="1"/>
</dbReference>
<keyword evidence="3" id="KW-0170">Cobalt</keyword>
<keyword evidence="2 4" id="KW-0808">Transferase</keyword>
<dbReference type="AlphaFoldDB" id="A0A1S7LCC8"/>
<dbReference type="EC" id="2.5.1.54" evidence="4"/>
<proteinExistence type="inferred from homology"/>
<feature type="binding site" evidence="3">
    <location>
        <position position="396"/>
    </location>
    <ligand>
        <name>Mn(2+)</name>
        <dbReference type="ChEBI" id="CHEBI:29035"/>
    </ligand>
</feature>
<comment type="catalytic activity">
    <reaction evidence="4">
        <text>D-erythrose 4-phosphate + phosphoenolpyruvate + H2O = 7-phospho-2-dehydro-3-deoxy-D-arabino-heptonate + phosphate</text>
        <dbReference type="Rhea" id="RHEA:14717"/>
        <dbReference type="ChEBI" id="CHEBI:15377"/>
        <dbReference type="ChEBI" id="CHEBI:16897"/>
        <dbReference type="ChEBI" id="CHEBI:43474"/>
        <dbReference type="ChEBI" id="CHEBI:58394"/>
        <dbReference type="ChEBI" id="CHEBI:58702"/>
        <dbReference type="EC" id="2.5.1.54"/>
    </reaction>
</comment>
<keyword evidence="3" id="KW-0104">Cadmium</keyword>
<feature type="binding site" evidence="3">
    <location>
        <position position="69"/>
    </location>
    <ligand>
        <name>Mn(2+)</name>
        <dbReference type="ChEBI" id="CHEBI:29035"/>
    </ligand>
</feature>
<feature type="binding site" evidence="3">
    <location>
        <position position="322"/>
    </location>
    <ligand>
        <name>phosphoenolpyruvate</name>
        <dbReference type="ChEBI" id="CHEBI:58702"/>
    </ligand>
</feature>
<evidence type="ECO:0000256" key="3">
    <source>
        <dbReference type="PIRSR" id="PIRSR602480-1"/>
    </source>
</evidence>
<feature type="binding site" evidence="3">
    <location>
        <begin position="268"/>
        <end position="269"/>
    </location>
    <ligand>
        <name>phosphoenolpyruvate</name>
        <dbReference type="ChEBI" id="CHEBI:58702"/>
    </ligand>
</feature>
<keyword evidence="3" id="KW-0464">Manganese</keyword>
<dbReference type="GO" id="GO:0009073">
    <property type="term" value="P:aromatic amino acid family biosynthetic process"/>
    <property type="evidence" value="ECO:0007669"/>
    <property type="project" value="InterPro"/>
</dbReference>
<dbReference type="Pfam" id="PF01474">
    <property type="entry name" value="DAHP_synth_2"/>
    <property type="match status" value="1"/>
</dbReference>
<dbReference type="PANTHER" id="PTHR21337:SF0">
    <property type="entry name" value="PHOSPHO-2-DEHYDRO-3-DEOXYHEPTONATE ALDOLASE"/>
    <property type="match status" value="1"/>
</dbReference>
<evidence type="ECO:0000256" key="1">
    <source>
        <dbReference type="ARBA" id="ARBA00008911"/>
    </source>
</evidence>
<dbReference type="NCBIfam" id="TIGR01358">
    <property type="entry name" value="DAHP_synth_II"/>
    <property type="match status" value="1"/>
</dbReference>
<accession>A0A1S7LCC8</accession>
<protein>
    <recommendedName>
        <fullName evidence="4">Phospho-2-dehydro-3-deoxyheptonate aldolase</fullName>
        <ecNumber evidence="4">2.5.1.54</ecNumber>
    </recommendedName>
</protein>
<dbReference type="EMBL" id="LO017727">
    <property type="protein sequence ID" value="CRH04465.1"/>
    <property type="molecule type" value="Genomic_DNA"/>
</dbReference>
<gene>
    <name evidence="5" type="primary">aroF</name>
    <name evidence="5" type="ORF">MAGMO_0252</name>
</gene>
<evidence type="ECO:0000256" key="4">
    <source>
        <dbReference type="RuleBase" id="RU363071"/>
    </source>
</evidence>
<comment type="cofactor">
    <cofactor evidence="3">
        <name>Mn(2+)</name>
        <dbReference type="ChEBI" id="CHEBI:29035"/>
    </cofactor>
    <cofactor evidence="3">
        <name>Co(2+)</name>
        <dbReference type="ChEBI" id="CHEBI:48828"/>
    </cofactor>
    <cofactor evidence="3">
        <name>Cd(2+)</name>
        <dbReference type="ChEBI" id="CHEBI:48775"/>
    </cofactor>
    <text evidence="3">Binds 1 divalent cation per subunit. The enzyme is active with manganese, cobalt or cadmium ions.</text>
</comment>
<comment type="similarity">
    <text evidence="1 4">Belongs to the class-II DAHP synthase family.</text>
</comment>
<feature type="binding site" evidence="3">
    <location>
        <position position="291"/>
    </location>
    <ligand>
        <name>phosphoenolpyruvate</name>
        <dbReference type="ChEBI" id="CHEBI:58702"/>
    </ligand>
</feature>
<dbReference type="InterPro" id="IPR002480">
    <property type="entry name" value="DAHP_synth_2"/>
</dbReference>
<name>A0A1S7LCC8_MAGMO</name>
<organism evidence="5">
    <name type="scientific">Magnetococcus massalia (strain MO-1)</name>
    <dbReference type="NCBI Taxonomy" id="451514"/>
    <lineage>
        <taxon>Bacteria</taxon>
        <taxon>Pseudomonadati</taxon>
        <taxon>Pseudomonadota</taxon>
        <taxon>Magnetococcia</taxon>
        <taxon>Magnetococcales</taxon>
        <taxon>Magnetococcaceae</taxon>
        <taxon>Magnetococcus</taxon>
    </lineage>
</organism>
<evidence type="ECO:0000256" key="2">
    <source>
        <dbReference type="ARBA" id="ARBA00022679"/>
    </source>
</evidence>
<dbReference type="GO" id="GO:0003849">
    <property type="term" value="F:3-deoxy-7-phosphoheptulonate synthase activity"/>
    <property type="evidence" value="ECO:0007669"/>
    <property type="project" value="UniProtKB-EC"/>
</dbReference>